<dbReference type="UniPathway" id="UPA00253">
    <property type="reaction ID" value="UER00334"/>
</dbReference>
<dbReference type="GO" id="GO:0003952">
    <property type="term" value="F:NAD+ synthase (glutamine-hydrolyzing) activity"/>
    <property type="evidence" value="ECO:0007669"/>
    <property type="project" value="UniProtKB-UniRule"/>
</dbReference>
<dbReference type="Pfam" id="PF00795">
    <property type="entry name" value="CN_hydrolase"/>
    <property type="match status" value="1"/>
</dbReference>
<dbReference type="AlphaFoldDB" id="A0A2N7PIN4"/>
<dbReference type="InterPro" id="IPR014729">
    <property type="entry name" value="Rossmann-like_a/b/a_fold"/>
</dbReference>
<dbReference type="EC" id="6.3.5.1" evidence="7 8"/>
<evidence type="ECO:0000256" key="5">
    <source>
        <dbReference type="ARBA" id="ARBA00022840"/>
    </source>
</evidence>
<evidence type="ECO:0000259" key="10">
    <source>
        <dbReference type="PROSITE" id="PS50263"/>
    </source>
</evidence>
<reference evidence="11 12" key="1">
    <citation type="submission" date="2018-01" db="EMBL/GenBank/DDBJ databases">
        <title>Metagenomic assembled genomes from two thermal pools in the Uzon Caldera, Kamchatka, Russia.</title>
        <authorList>
            <person name="Wilkins L."/>
            <person name="Ettinger C."/>
        </authorList>
    </citation>
    <scope>NUCLEOTIDE SEQUENCE [LARGE SCALE GENOMIC DNA]</scope>
    <source>
        <strain evidence="11">ZAV-15</strain>
    </source>
</reference>
<evidence type="ECO:0000313" key="11">
    <source>
        <dbReference type="EMBL" id="PMP61495.1"/>
    </source>
</evidence>
<evidence type="ECO:0000256" key="6">
    <source>
        <dbReference type="ARBA" id="ARBA00023027"/>
    </source>
</evidence>
<keyword evidence="4 7" id="KW-0547">Nucleotide-binding</keyword>
<proteinExistence type="inferred from homology"/>
<dbReference type="SUPFAM" id="SSF56317">
    <property type="entry name" value="Carbon-nitrogen hydrolase"/>
    <property type="match status" value="1"/>
</dbReference>
<sequence>MTYINIGIAQINPKVGDLNYNFEKIFSFWKELDKNCHLVCFPELALTGYPPEDLLLRRDFLEDCKNYLQKLLAFSKNFTSAGLIGLPFYKEALYNAVFLLYKGEILSFYFKRYLAKDGVFDEKRYFKEGNDFLLFFINEIKIGVSICEDIWYPSGVERIYDLSGVEIIISLNASPYYFGKYEDKENFLKAKAKDTQCYVVYVNMVGGQDELIFDGRSLVISPEGKILARAKAFEEDQLIISLNPEKVLSKSLLDPRLKKGNQRDIPPLKELIIKKDLPCYEGRISENPKEEEEIYSALKLALKDYFNKNGFKGVILGLSGGIDSALTTLLAVDSLGKEKVTVLFMPSEFTSKESLEDARELAKNLEIPLIEIPITEIFRTYRETIRKTLGFEDFTVAEENLQARIRANLLFYLSNRKGWLVLSTSNKSEAATGYTTIYGDMAGGYAPLKDVYKTLVYKLARYRNSQTPVIPERIFKKAPSAELRPGQTDQDTLPPYEILDEILRLHLEEGLTPSEIVSKGFAEGTVRKVFEMLKKSEYKRKQAPLGPKITKRAFGRDYRMPITNGYF</sequence>
<comment type="similarity">
    <text evidence="2 7 8">In the C-terminal section; belongs to the NAD synthetase family.</text>
</comment>
<name>A0A2N7PIN4_9BACT</name>
<feature type="binding site" evidence="7">
    <location>
        <position position="180"/>
    </location>
    <ligand>
        <name>L-glutamine</name>
        <dbReference type="ChEBI" id="CHEBI:58359"/>
    </ligand>
</feature>
<feature type="active site" description="Proton acceptor; for glutaminase activity" evidence="7">
    <location>
        <position position="43"/>
    </location>
</feature>
<dbReference type="NCBIfam" id="NF010588">
    <property type="entry name" value="PRK13981.1"/>
    <property type="match status" value="1"/>
</dbReference>
<keyword evidence="5 7" id="KW-0067">ATP-binding</keyword>
<dbReference type="GO" id="GO:0008795">
    <property type="term" value="F:NAD+ synthase activity"/>
    <property type="evidence" value="ECO:0007669"/>
    <property type="project" value="UniProtKB-UniRule"/>
</dbReference>
<evidence type="ECO:0000256" key="4">
    <source>
        <dbReference type="ARBA" id="ARBA00022741"/>
    </source>
</evidence>
<dbReference type="HAMAP" id="MF_02090">
    <property type="entry name" value="NadE_glutamine_dep"/>
    <property type="match status" value="1"/>
</dbReference>
<dbReference type="InterPro" id="IPR014445">
    <property type="entry name" value="Gln-dep_NAD_synthase"/>
</dbReference>
<dbReference type="FunFam" id="3.40.50.620:FF:000106">
    <property type="entry name" value="Glutamine-dependent NAD(+) synthetase"/>
    <property type="match status" value="1"/>
</dbReference>
<feature type="active site" description="For glutaminase activity" evidence="7">
    <location>
        <position position="111"/>
    </location>
</feature>
<feature type="binding site" evidence="7">
    <location>
        <position position="174"/>
    </location>
    <ligand>
        <name>L-glutamine</name>
        <dbReference type="ChEBI" id="CHEBI:58359"/>
    </ligand>
</feature>
<evidence type="ECO:0000256" key="3">
    <source>
        <dbReference type="ARBA" id="ARBA00022598"/>
    </source>
</evidence>
<comment type="pathway">
    <text evidence="1 7 8">Cofactor biosynthesis; NAD(+) biosynthesis; NAD(+) from deamido-NAD(+) (L-Gln route): step 1/1.</text>
</comment>
<dbReference type="GO" id="GO:0005737">
    <property type="term" value="C:cytoplasm"/>
    <property type="evidence" value="ECO:0007669"/>
    <property type="project" value="InterPro"/>
</dbReference>
<dbReference type="InterPro" id="IPR003010">
    <property type="entry name" value="C-N_Hydrolase"/>
</dbReference>
<feature type="binding site" evidence="7">
    <location>
        <position position="400"/>
    </location>
    <ligand>
        <name>deamido-NAD(+)</name>
        <dbReference type="ChEBI" id="CHEBI:58437"/>
        <note>ligand shared between two neighboring subunits</note>
    </ligand>
</feature>
<dbReference type="GO" id="GO:0009435">
    <property type="term" value="P:NAD+ biosynthetic process"/>
    <property type="evidence" value="ECO:0007669"/>
    <property type="project" value="UniProtKB-UniRule"/>
</dbReference>
<feature type="binding site" evidence="7">
    <location>
        <position position="539"/>
    </location>
    <ligand>
        <name>deamido-NAD(+)</name>
        <dbReference type="ChEBI" id="CHEBI:58437"/>
        <note>ligand shared between two neighboring subunits</note>
    </ligand>
</feature>
<dbReference type="Gene3D" id="3.60.110.10">
    <property type="entry name" value="Carbon-nitrogen hydrolase"/>
    <property type="match status" value="1"/>
</dbReference>
<comment type="function">
    <text evidence="7">Catalyzes the ATP-dependent amidation of deamido-NAD to form NAD. Uses L-glutamine as a nitrogen source.</text>
</comment>
<dbReference type="GO" id="GO:0004359">
    <property type="term" value="F:glutaminase activity"/>
    <property type="evidence" value="ECO:0007669"/>
    <property type="project" value="InterPro"/>
</dbReference>
<comment type="caution">
    <text evidence="7">Lacks conserved residue(s) required for the propagation of feature annotation.</text>
</comment>
<comment type="catalytic activity">
    <reaction evidence="7 8">
        <text>deamido-NAD(+) + L-glutamine + ATP + H2O = L-glutamate + AMP + diphosphate + NAD(+) + H(+)</text>
        <dbReference type="Rhea" id="RHEA:24384"/>
        <dbReference type="ChEBI" id="CHEBI:15377"/>
        <dbReference type="ChEBI" id="CHEBI:15378"/>
        <dbReference type="ChEBI" id="CHEBI:29985"/>
        <dbReference type="ChEBI" id="CHEBI:30616"/>
        <dbReference type="ChEBI" id="CHEBI:33019"/>
        <dbReference type="ChEBI" id="CHEBI:57540"/>
        <dbReference type="ChEBI" id="CHEBI:58359"/>
        <dbReference type="ChEBI" id="CHEBI:58437"/>
        <dbReference type="ChEBI" id="CHEBI:456215"/>
        <dbReference type="EC" id="6.3.5.1"/>
    </reaction>
</comment>
<dbReference type="InterPro" id="IPR003694">
    <property type="entry name" value="NAD_synthase"/>
</dbReference>
<dbReference type="GO" id="GO:0005524">
    <property type="term" value="F:ATP binding"/>
    <property type="evidence" value="ECO:0007669"/>
    <property type="project" value="UniProtKB-UniRule"/>
</dbReference>
<evidence type="ECO:0000256" key="2">
    <source>
        <dbReference type="ARBA" id="ARBA00007145"/>
    </source>
</evidence>
<evidence type="ECO:0000256" key="9">
    <source>
        <dbReference type="RuleBase" id="RU003811"/>
    </source>
</evidence>
<gene>
    <name evidence="7" type="primary">nadE</name>
    <name evidence="11" type="ORF">C0197_05540</name>
</gene>
<dbReference type="SUPFAM" id="SSF52402">
    <property type="entry name" value="Adenine nucleotide alpha hydrolases-like"/>
    <property type="match status" value="1"/>
</dbReference>
<accession>A0A2N7PIN4</accession>
<evidence type="ECO:0000256" key="7">
    <source>
        <dbReference type="HAMAP-Rule" id="MF_02090"/>
    </source>
</evidence>
<keyword evidence="6 7" id="KW-0520">NAD</keyword>
<dbReference type="PANTHER" id="PTHR23090">
    <property type="entry name" value="NH 3 /GLUTAMINE-DEPENDENT NAD + SYNTHETASE"/>
    <property type="match status" value="1"/>
</dbReference>
<dbReference type="Gene3D" id="3.40.50.620">
    <property type="entry name" value="HUPs"/>
    <property type="match status" value="1"/>
</dbReference>
<feature type="binding site" evidence="7">
    <location>
        <begin position="317"/>
        <end position="324"/>
    </location>
    <ligand>
        <name>ATP</name>
        <dbReference type="ChEBI" id="CHEBI:30616"/>
    </ligand>
</feature>
<dbReference type="PANTHER" id="PTHR23090:SF9">
    <property type="entry name" value="GLUTAMINE-DEPENDENT NAD(+) SYNTHETASE"/>
    <property type="match status" value="1"/>
</dbReference>
<feature type="binding site" evidence="7">
    <location>
        <position position="424"/>
    </location>
    <ligand>
        <name>ATP</name>
        <dbReference type="ChEBI" id="CHEBI:30616"/>
    </ligand>
</feature>
<evidence type="ECO:0000313" key="12">
    <source>
        <dbReference type="Proteomes" id="UP000235731"/>
    </source>
</evidence>
<comment type="similarity">
    <text evidence="9">Belongs to the NAD synthetase family.</text>
</comment>
<feature type="binding site" evidence="7">
    <location>
        <position position="429"/>
    </location>
    <ligand>
        <name>deamido-NAD(+)</name>
        <dbReference type="ChEBI" id="CHEBI:58437"/>
        <note>ligand shared between two neighboring subunits</note>
    </ligand>
</feature>
<organism evidence="11 12">
    <name type="scientific">Caldimicrobium thiodismutans</name>
    <dbReference type="NCBI Taxonomy" id="1653476"/>
    <lineage>
        <taxon>Bacteria</taxon>
        <taxon>Pseudomonadati</taxon>
        <taxon>Thermodesulfobacteriota</taxon>
        <taxon>Thermodesulfobacteria</taxon>
        <taxon>Thermodesulfobacteriales</taxon>
        <taxon>Thermodesulfobacteriaceae</taxon>
        <taxon>Caldimicrobium</taxon>
    </lineage>
</organism>
<protein>
    <recommendedName>
        <fullName evidence="7 8">Glutamine-dependent NAD(+) synthetase</fullName>
        <ecNumber evidence="7 8">6.3.5.1</ecNumber>
    </recommendedName>
    <alternativeName>
        <fullName evidence="7 8">NAD(+) synthase [glutamine-hydrolyzing]</fullName>
    </alternativeName>
</protein>
<dbReference type="NCBIfam" id="TIGR00552">
    <property type="entry name" value="nadE"/>
    <property type="match status" value="1"/>
</dbReference>
<dbReference type="Pfam" id="PF02540">
    <property type="entry name" value="NAD_synthase"/>
    <property type="match status" value="1"/>
</dbReference>
<dbReference type="CDD" id="cd07570">
    <property type="entry name" value="GAT_Gln-NAD-synth"/>
    <property type="match status" value="1"/>
</dbReference>
<comment type="caution">
    <text evidence="11">The sequence shown here is derived from an EMBL/GenBank/DDBJ whole genome shotgun (WGS) entry which is preliminary data.</text>
</comment>
<dbReference type="InterPro" id="IPR022310">
    <property type="entry name" value="NAD/GMP_synthase"/>
</dbReference>
<feature type="domain" description="CN hydrolase" evidence="10">
    <location>
        <begin position="4"/>
        <end position="244"/>
    </location>
</feature>
<evidence type="ECO:0000256" key="8">
    <source>
        <dbReference type="PIRNR" id="PIRNR006630"/>
    </source>
</evidence>
<dbReference type="Proteomes" id="UP000235731">
    <property type="component" value="Unassembled WGS sequence"/>
</dbReference>
<dbReference type="PIRSF" id="PIRSF006630">
    <property type="entry name" value="NADS_GAT"/>
    <property type="match status" value="1"/>
</dbReference>
<dbReference type="InterPro" id="IPR036526">
    <property type="entry name" value="C-N_Hydrolase_sf"/>
</dbReference>
<keyword evidence="3 7" id="KW-0436">Ligase</keyword>
<evidence type="ECO:0000256" key="1">
    <source>
        <dbReference type="ARBA" id="ARBA00005188"/>
    </source>
</evidence>
<dbReference type="PROSITE" id="PS50263">
    <property type="entry name" value="CN_HYDROLASE"/>
    <property type="match status" value="1"/>
</dbReference>
<dbReference type="EMBL" id="PNIE01000080">
    <property type="protein sequence ID" value="PMP61495.1"/>
    <property type="molecule type" value="Genomic_DNA"/>
</dbReference>
<feature type="active site" description="Nucleophile; for glutaminase activity" evidence="7">
    <location>
        <position position="147"/>
    </location>
</feature>
<dbReference type="CDD" id="cd00553">
    <property type="entry name" value="NAD_synthase"/>
    <property type="match status" value="1"/>
</dbReference>